<dbReference type="InterPro" id="IPR024074">
    <property type="entry name" value="AS_cat/multimer_dom_body"/>
</dbReference>
<evidence type="ECO:0000313" key="8">
    <source>
        <dbReference type="EMBL" id="SVD03115.1"/>
    </source>
</evidence>
<dbReference type="FunFam" id="3.40.50.620:FF:000019">
    <property type="entry name" value="Argininosuccinate synthase"/>
    <property type="match status" value="1"/>
</dbReference>
<comment type="pathway">
    <text evidence="1">Amino-acid biosynthesis; L-arginine biosynthesis.</text>
</comment>
<dbReference type="Gene3D" id="3.40.50.620">
    <property type="entry name" value="HUPs"/>
    <property type="match status" value="1"/>
</dbReference>
<organism evidence="8">
    <name type="scientific">marine metagenome</name>
    <dbReference type="NCBI Taxonomy" id="408172"/>
    <lineage>
        <taxon>unclassified sequences</taxon>
        <taxon>metagenomes</taxon>
        <taxon>ecological metagenomes</taxon>
    </lineage>
</organism>
<evidence type="ECO:0000256" key="6">
    <source>
        <dbReference type="ARBA" id="ARBA00022840"/>
    </source>
</evidence>
<dbReference type="PANTHER" id="PTHR11587:SF2">
    <property type="entry name" value="ARGININOSUCCINATE SYNTHASE"/>
    <property type="match status" value="1"/>
</dbReference>
<dbReference type="EMBL" id="UINC01125348">
    <property type="protein sequence ID" value="SVD03115.1"/>
    <property type="molecule type" value="Genomic_DNA"/>
</dbReference>
<evidence type="ECO:0000256" key="1">
    <source>
        <dbReference type="ARBA" id="ARBA00004730"/>
    </source>
</evidence>
<keyword evidence="3" id="KW-0436">Ligase</keyword>
<keyword evidence="6" id="KW-0067">ATP-binding</keyword>
<dbReference type="InterPro" id="IPR048267">
    <property type="entry name" value="Arginosuc_syn_N"/>
</dbReference>
<dbReference type="GO" id="GO:0005737">
    <property type="term" value="C:cytoplasm"/>
    <property type="evidence" value="ECO:0007669"/>
    <property type="project" value="TreeGrafter"/>
</dbReference>
<keyword evidence="2" id="KW-0055">Arginine biosynthesis</keyword>
<dbReference type="GO" id="GO:0005524">
    <property type="term" value="F:ATP binding"/>
    <property type="evidence" value="ECO:0007669"/>
    <property type="project" value="UniProtKB-KW"/>
</dbReference>
<dbReference type="GO" id="GO:0000050">
    <property type="term" value="P:urea cycle"/>
    <property type="evidence" value="ECO:0007669"/>
    <property type="project" value="TreeGrafter"/>
</dbReference>
<dbReference type="PROSITE" id="PS00565">
    <property type="entry name" value="ARGININOSUCCIN_SYN_2"/>
    <property type="match status" value="1"/>
</dbReference>
<dbReference type="AlphaFoldDB" id="A0A382S0Z7"/>
<dbReference type="InterPro" id="IPR001518">
    <property type="entry name" value="Arginosuc_synth"/>
</dbReference>
<keyword evidence="5" id="KW-0547">Nucleotide-binding</keyword>
<dbReference type="UniPathway" id="UPA00068">
    <property type="reaction ID" value="UER00113"/>
</dbReference>
<evidence type="ECO:0000256" key="5">
    <source>
        <dbReference type="ARBA" id="ARBA00022741"/>
    </source>
</evidence>
<dbReference type="GO" id="GO:0004055">
    <property type="term" value="F:argininosuccinate synthase activity"/>
    <property type="evidence" value="ECO:0007669"/>
    <property type="project" value="InterPro"/>
</dbReference>
<keyword evidence="4" id="KW-0028">Amino-acid biosynthesis</keyword>
<gene>
    <name evidence="8" type="ORF">METZ01_LOCUS355969</name>
</gene>
<accession>A0A382S0Z7</accession>
<reference evidence="8" key="1">
    <citation type="submission" date="2018-05" db="EMBL/GenBank/DDBJ databases">
        <authorList>
            <person name="Lanie J.A."/>
            <person name="Ng W.-L."/>
            <person name="Kazmierczak K.M."/>
            <person name="Andrzejewski T.M."/>
            <person name="Davidsen T.M."/>
            <person name="Wayne K.J."/>
            <person name="Tettelin H."/>
            <person name="Glass J.I."/>
            <person name="Rusch D."/>
            <person name="Podicherti R."/>
            <person name="Tsui H.-C.T."/>
            <person name="Winkler M.E."/>
        </authorList>
    </citation>
    <scope>NUCLEOTIDE SEQUENCE</scope>
</reference>
<protein>
    <recommendedName>
        <fullName evidence="7">Arginosuccinate synthase-like N-terminal domain-containing protein</fullName>
    </recommendedName>
</protein>
<dbReference type="PANTHER" id="PTHR11587">
    <property type="entry name" value="ARGININOSUCCINATE SYNTHASE"/>
    <property type="match status" value="1"/>
</dbReference>
<dbReference type="SUPFAM" id="SSF52402">
    <property type="entry name" value="Adenine nucleotide alpha hydrolases-like"/>
    <property type="match status" value="1"/>
</dbReference>
<evidence type="ECO:0000259" key="7">
    <source>
        <dbReference type="Pfam" id="PF00764"/>
    </source>
</evidence>
<name>A0A382S0Z7_9ZZZZ</name>
<dbReference type="GO" id="GO:0006526">
    <property type="term" value="P:L-arginine biosynthetic process"/>
    <property type="evidence" value="ECO:0007669"/>
    <property type="project" value="UniProtKB-UniPathway"/>
</dbReference>
<dbReference type="Gene3D" id="3.90.1260.10">
    <property type="entry name" value="Argininosuccinate synthetase, chain A, domain 2"/>
    <property type="match status" value="1"/>
</dbReference>
<dbReference type="Pfam" id="PF00764">
    <property type="entry name" value="Arginosuc_synth"/>
    <property type="match status" value="1"/>
</dbReference>
<dbReference type="InterPro" id="IPR018223">
    <property type="entry name" value="Arginosuc_synth_CS"/>
</dbReference>
<feature type="non-terminal residue" evidence="8">
    <location>
        <position position="200"/>
    </location>
</feature>
<dbReference type="SUPFAM" id="SSF69864">
    <property type="entry name" value="Argininosuccinate synthetase, C-terminal domain"/>
    <property type="match status" value="1"/>
</dbReference>
<sequence>MKVVLGYSGGLDTSVIVPWLKENYDAEVICMAGDVGQPGGLVGLEQKALATGASAFFGEDLRLEFVEEFAWPTLKIGAVYGRKYLLGTAIARPLLGQRQVEVAEKVGADALSHGCTGKGNDQVRFELAYAALAPDLDVIVPWREWDIQSREGALAYARERDIPLEGVDESKLYSRDENLWHISHEGGPLENVNFEAEESM</sequence>
<evidence type="ECO:0000256" key="2">
    <source>
        <dbReference type="ARBA" id="ARBA00022571"/>
    </source>
</evidence>
<feature type="domain" description="Arginosuccinate synthase-like N-terminal" evidence="7">
    <location>
        <begin position="2"/>
        <end position="163"/>
    </location>
</feature>
<evidence type="ECO:0000256" key="4">
    <source>
        <dbReference type="ARBA" id="ARBA00022605"/>
    </source>
</evidence>
<proteinExistence type="predicted"/>
<dbReference type="GO" id="GO:0000053">
    <property type="term" value="P:argininosuccinate metabolic process"/>
    <property type="evidence" value="ECO:0007669"/>
    <property type="project" value="TreeGrafter"/>
</dbReference>
<evidence type="ECO:0000256" key="3">
    <source>
        <dbReference type="ARBA" id="ARBA00022598"/>
    </source>
</evidence>
<dbReference type="InterPro" id="IPR014729">
    <property type="entry name" value="Rossmann-like_a/b/a_fold"/>
</dbReference>